<dbReference type="InParanoid" id="D8Q505"/>
<dbReference type="InterPro" id="IPR010497">
    <property type="entry name" value="Epoxide_hydro_N"/>
</dbReference>
<dbReference type="VEuPathDB" id="FungiDB:SCHCODRAFT_02626051"/>
<organism evidence="7">
    <name type="scientific">Schizophyllum commune (strain H4-8 / FGSC 9210)</name>
    <name type="common">Split gill fungus</name>
    <dbReference type="NCBI Taxonomy" id="578458"/>
    <lineage>
        <taxon>Eukaryota</taxon>
        <taxon>Fungi</taxon>
        <taxon>Dikarya</taxon>
        <taxon>Basidiomycota</taxon>
        <taxon>Agaricomycotina</taxon>
        <taxon>Agaricomycetes</taxon>
        <taxon>Agaricomycetidae</taxon>
        <taxon>Agaricales</taxon>
        <taxon>Schizophyllaceae</taxon>
        <taxon>Schizophyllum</taxon>
    </lineage>
</organism>
<dbReference type="InterPro" id="IPR029058">
    <property type="entry name" value="AB_hydrolase_fold"/>
</dbReference>
<feature type="domain" description="Epoxide hydrolase N-terminal" evidence="5">
    <location>
        <begin position="5"/>
        <end position="114"/>
    </location>
</feature>
<evidence type="ECO:0000313" key="7">
    <source>
        <dbReference type="Proteomes" id="UP000007431"/>
    </source>
</evidence>
<dbReference type="PRINTS" id="PR00412">
    <property type="entry name" value="EPOXHYDRLASE"/>
</dbReference>
<dbReference type="HOGENOM" id="CLU_019414_0_2_1"/>
<dbReference type="SUPFAM" id="SSF53474">
    <property type="entry name" value="alpha/beta-Hydrolases"/>
    <property type="match status" value="1"/>
</dbReference>
<keyword evidence="7" id="KW-1185">Reference proteome</keyword>
<dbReference type="GO" id="GO:0097176">
    <property type="term" value="P:epoxide metabolic process"/>
    <property type="evidence" value="ECO:0007669"/>
    <property type="project" value="TreeGrafter"/>
</dbReference>
<dbReference type="PANTHER" id="PTHR21661">
    <property type="entry name" value="EPOXIDE HYDROLASE 1-RELATED"/>
    <property type="match status" value="1"/>
</dbReference>
<evidence type="ECO:0000259" key="5">
    <source>
        <dbReference type="Pfam" id="PF06441"/>
    </source>
</evidence>
<dbReference type="eggNOG" id="KOG2565">
    <property type="taxonomic scope" value="Eukaryota"/>
</dbReference>
<evidence type="ECO:0000313" key="6">
    <source>
        <dbReference type="EMBL" id="EFI96884.1"/>
    </source>
</evidence>
<dbReference type="GO" id="GO:0004301">
    <property type="term" value="F:epoxide hydrolase activity"/>
    <property type="evidence" value="ECO:0007669"/>
    <property type="project" value="TreeGrafter"/>
</dbReference>
<sequence>MSSPSPFKIAVPEEKLALLHQKVELVTWPDELEDAGSDYGATPALVKRLANRWSSGYDWRAQEAAINAELPQFTTNLEVEGHGKLNIHFVHKKSEVAHAIPLLFVHGWPGSFLEARKIIPLLTAASEKHPSFHVVAVSLPGYGFSEAPTKRGFGLPEYAEICYQLMGTLGYTQYVAQGGDWGMSVARVLASKYGSTSVKAWHTNFPLYVPVVFPRTTHSNIGSGHPDTEHPIESCTPEEQNAWRKTSEFRETEMGYVMVQGTKPQTIAYALTDSPVGLLAWIAEKLLSWGDEYPWTDDEILTWVSLYWLSRAGPAATFRTYYEAMQRPGLGSVFNLVEKEPTIPLGLSFFPRELSRFPRAWTRQMGNVVFEADHDKGGHFAAYEVPEALADDLRRMFGKEGVAYGVVDGLDGYATSAT</sequence>
<dbReference type="EMBL" id="GL377306">
    <property type="protein sequence ID" value="EFI96884.1"/>
    <property type="molecule type" value="Genomic_DNA"/>
</dbReference>
<reference evidence="6 7" key="1">
    <citation type="journal article" date="2010" name="Nat. Biotechnol.">
        <title>Genome sequence of the model mushroom Schizophyllum commune.</title>
        <authorList>
            <person name="Ohm R.A."/>
            <person name="de Jong J.F."/>
            <person name="Lugones L.G."/>
            <person name="Aerts A."/>
            <person name="Kothe E."/>
            <person name="Stajich J.E."/>
            <person name="de Vries R.P."/>
            <person name="Record E."/>
            <person name="Levasseur A."/>
            <person name="Baker S.E."/>
            <person name="Bartholomew K.A."/>
            <person name="Coutinho P.M."/>
            <person name="Erdmann S."/>
            <person name="Fowler T.J."/>
            <person name="Gathman A.C."/>
            <person name="Lombard V."/>
            <person name="Henrissat B."/>
            <person name="Knabe N."/>
            <person name="Kuees U."/>
            <person name="Lilly W.W."/>
            <person name="Lindquist E."/>
            <person name="Lucas S."/>
            <person name="Magnuson J.K."/>
            <person name="Piumi F."/>
            <person name="Raudaskoski M."/>
            <person name="Salamov A."/>
            <person name="Schmutz J."/>
            <person name="Schwarze F.W.M.R."/>
            <person name="vanKuyk P.A."/>
            <person name="Horton J.S."/>
            <person name="Grigoriev I.V."/>
            <person name="Woesten H.A.B."/>
        </authorList>
    </citation>
    <scope>NUCLEOTIDE SEQUENCE [LARGE SCALE GENOMIC DNA]</scope>
    <source>
        <strain evidence="7">H4-8 / FGSC 9210</strain>
    </source>
</reference>
<feature type="active site" description="Proton acceptor" evidence="4">
    <location>
        <position position="379"/>
    </location>
</feature>
<evidence type="ECO:0000256" key="1">
    <source>
        <dbReference type="ARBA" id="ARBA00010088"/>
    </source>
</evidence>
<dbReference type="PANTHER" id="PTHR21661:SF35">
    <property type="entry name" value="EPOXIDE HYDROLASE"/>
    <property type="match status" value="1"/>
</dbReference>
<dbReference type="PIRSF" id="PIRSF001112">
    <property type="entry name" value="Epoxide_hydrolase"/>
    <property type="match status" value="1"/>
</dbReference>
<comment type="similarity">
    <text evidence="1">Belongs to the peptidase S33 family.</text>
</comment>
<gene>
    <name evidence="6" type="ORF">SCHCODRAFT_55746</name>
</gene>
<feature type="active site" description="Proton donor" evidence="4">
    <location>
        <position position="321"/>
    </location>
</feature>
<keyword evidence="2" id="KW-0058">Aromatic hydrocarbons catabolism</keyword>
<dbReference type="InterPro" id="IPR016292">
    <property type="entry name" value="Epoxide_hydrolase"/>
</dbReference>
<dbReference type="Pfam" id="PF06441">
    <property type="entry name" value="EHN"/>
    <property type="match status" value="1"/>
</dbReference>
<feature type="active site" description="Nucleophile" evidence="4">
    <location>
        <position position="180"/>
    </location>
</feature>
<name>D8Q505_SCHCM</name>
<protein>
    <recommendedName>
        <fullName evidence="5">Epoxide hydrolase N-terminal domain-containing protein</fullName>
    </recommendedName>
</protein>
<dbReference type="OMA" id="TRIYYEF"/>
<dbReference type="AlphaFoldDB" id="D8Q505"/>
<evidence type="ECO:0000256" key="3">
    <source>
        <dbReference type="ARBA" id="ARBA00022801"/>
    </source>
</evidence>
<proteinExistence type="inferred from homology"/>
<dbReference type="Gene3D" id="3.40.50.1820">
    <property type="entry name" value="alpha/beta hydrolase"/>
    <property type="match status" value="1"/>
</dbReference>
<evidence type="ECO:0000256" key="4">
    <source>
        <dbReference type="PIRSR" id="PIRSR001112-1"/>
    </source>
</evidence>
<dbReference type="InterPro" id="IPR000639">
    <property type="entry name" value="Epox_hydrolase-like"/>
</dbReference>
<keyword evidence="3" id="KW-0378">Hydrolase</keyword>
<accession>D8Q505</accession>
<evidence type="ECO:0000256" key="2">
    <source>
        <dbReference type="ARBA" id="ARBA00022797"/>
    </source>
</evidence>
<dbReference type="Proteomes" id="UP000007431">
    <property type="component" value="Unassembled WGS sequence"/>
</dbReference>